<proteinExistence type="inferred from homology"/>
<dbReference type="InterPro" id="IPR021027">
    <property type="entry name" value="Transposase_put_HTH"/>
</dbReference>
<keyword evidence="3" id="KW-0815">Transposition</keyword>
<evidence type="ECO:0000256" key="3">
    <source>
        <dbReference type="ARBA" id="ARBA00022578"/>
    </source>
</evidence>
<accession>A0ABU0RSJ3</accession>
<gene>
    <name evidence="12" type="ORF">QFZ49_004874</name>
</gene>
<keyword evidence="4" id="KW-0479">Metal-binding</keyword>
<evidence type="ECO:0000256" key="4">
    <source>
        <dbReference type="ARBA" id="ARBA00022723"/>
    </source>
</evidence>
<dbReference type="InterPro" id="IPR010095">
    <property type="entry name" value="Cas12f1-like_TNB"/>
</dbReference>
<dbReference type="Pfam" id="PF07282">
    <property type="entry name" value="Cas12f1-like_TNB"/>
    <property type="match status" value="1"/>
</dbReference>
<evidence type="ECO:0000259" key="9">
    <source>
        <dbReference type="Pfam" id="PF01385"/>
    </source>
</evidence>
<comment type="caution">
    <text evidence="12">The sequence shown here is derived from an EMBL/GenBank/DDBJ whole genome shotgun (WGS) entry which is preliminary data.</text>
</comment>
<evidence type="ECO:0000256" key="6">
    <source>
        <dbReference type="ARBA" id="ARBA00023125"/>
    </source>
</evidence>
<dbReference type="Pfam" id="PF12323">
    <property type="entry name" value="HTH_OrfB_IS605"/>
    <property type="match status" value="1"/>
</dbReference>
<comment type="similarity">
    <text evidence="1">In the C-terminal section; belongs to the transposase 35 family.</text>
</comment>
<keyword evidence="13" id="KW-1185">Reference proteome</keyword>
<keyword evidence="5" id="KW-0862">Zinc</keyword>
<evidence type="ECO:0000256" key="2">
    <source>
        <dbReference type="ARBA" id="ARBA00011044"/>
    </source>
</evidence>
<feature type="domain" description="Probable transposase IS891/IS1136/IS1341" evidence="9">
    <location>
        <begin position="194"/>
        <end position="298"/>
    </location>
</feature>
<dbReference type="Pfam" id="PF01385">
    <property type="entry name" value="OrfB_IS605"/>
    <property type="match status" value="1"/>
</dbReference>
<evidence type="ECO:0000259" key="11">
    <source>
        <dbReference type="Pfam" id="PF12323"/>
    </source>
</evidence>
<evidence type="ECO:0000313" key="13">
    <source>
        <dbReference type="Proteomes" id="UP001223072"/>
    </source>
</evidence>
<feature type="region of interest" description="Disordered" evidence="8">
    <location>
        <begin position="396"/>
        <end position="416"/>
    </location>
</feature>
<evidence type="ECO:0000256" key="7">
    <source>
        <dbReference type="ARBA" id="ARBA00023172"/>
    </source>
</evidence>
<dbReference type="EMBL" id="JAUSZS010000004">
    <property type="protein sequence ID" value="MDQ0934934.1"/>
    <property type="molecule type" value="Genomic_DNA"/>
</dbReference>
<dbReference type="Proteomes" id="UP001223072">
    <property type="component" value="Unassembled WGS sequence"/>
</dbReference>
<feature type="domain" description="Cas12f1-like TNB" evidence="10">
    <location>
        <begin position="310"/>
        <end position="377"/>
    </location>
</feature>
<evidence type="ECO:0000313" key="12">
    <source>
        <dbReference type="EMBL" id="MDQ0934934.1"/>
    </source>
</evidence>
<feature type="domain" description="Transposase putative helix-turn-helix" evidence="11">
    <location>
        <begin position="8"/>
        <end position="50"/>
    </location>
</feature>
<dbReference type="PANTHER" id="PTHR30405">
    <property type="entry name" value="TRANSPOSASE"/>
    <property type="match status" value="1"/>
</dbReference>
<organism evidence="12 13">
    <name type="scientific">Streptomyces turgidiscabies</name>
    <dbReference type="NCBI Taxonomy" id="85558"/>
    <lineage>
        <taxon>Bacteria</taxon>
        <taxon>Bacillati</taxon>
        <taxon>Actinomycetota</taxon>
        <taxon>Actinomycetes</taxon>
        <taxon>Kitasatosporales</taxon>
        <taxon>Streptomycetaceae</taxon>
        <taxon>Streptomyces</taxon>
    </lineage>
</organism>
<dbReference type="InterPro" id="IPR001959">
    <property type="entry name" value="Transposase"/>
</dbReference>
<evidence type="ECO:0000256" key="1">
    <source>
        <dbReference type="ARBA" id="ARBA00008761"/>
    </source>
</evidence>
<evidence type="ECO:0000256" key="8">
    <source>
        <dbReference type="SAM" id="MobiDB-lite"/>
    </source>
</evidence>
<dbReference type="PANTHER" id="PTHR30405:SF25">
    <property type="entry name" value="RNA-GUIDED DNA ENDONUCLEASE INSQ-RELATED"/>
    <property type="match status" value="1"/>
</dbReference>
<protein>
    <submittedName>
        <fullName evidence="12">Transposase</fullName>
    </submittedName>
</protein>
<sequence length="416" mass="45970">MCSYDRRMHLRYAFRLYPEPGQRAALARAFGCARVVFNDAVRAREDARAAKEPYPSAAVLSQRLITRAKKTPERFWLSEVSSVVLQQALRDVEAAYRNFFASLKGESKGKRVGAPRFRSRKDSRQAIRFTANARWKITGGGRLSLPRIGDVKVKWSRILPVTPSSVTVIVDAAGRYFASFVIDTDDETDRARWTEPDPGAAIGIDLGLTHFAVLSDGTKIDSPRVLRRAEKKLKKAQRELSRKQKGSKNRAKARMKVARAHAAVADARKEFHHQLSTQLIRDNQAIAVEDLAVSGLARTRLAKSVHDAGWAQFVTMLEYKAKRYGRTFVKIGRFEPTSQICSTCGHRDGPKPLHVREWTCPACNTLHDRDHNAALNVKQAAGLAATACGAPVGPGLVPAQREETGSHGIPAGSRAA</sequence>
<dbReference type="NCBIfam" id="NF040570">
    <property type="entry name" value="guided_TnpB"/>
    <property type="match status" value="1"/>
</dbReference>
<evidence type="ECO:0000259" key="10">
    <source>
        <dbReference type="Pfam" id="PF07282"/>
    </source>
</evidence>
<evidence type="ECO:0000256" key="5">
    <source>
        <dbReference type="ARBA" id="ARBA00022833"/>
    </source>
</evidence>
<name>A0ABU0RSJ3_9ACTN</name>
<keyword evidence="7" id="KW-0233">DNA recombination</keyword>
<reference evidence="12 13" key="1">
    <citation type="submission" date="2023-07" db="EMBL/GenBank/DDBJ databases">
        <title>Comparative genomics of wheat-associated soil bacteria to identify genetic determinants of phenazine resistance.</title>
        <authorList>
            <person name="Mouncey N."/>
        </authorList>
    </citation>
    <scope>NUCLEOTIDE SEQUENCE [LARGE SCALE GENOMIC DNA]</scope>
    <source>
        <strain evidence="12 13">W2I16</strain>
    </source>
</reference>
<dbReference type="InterPro" id="IPR051399">
    <property type="entry name" value="RNA-guided_DNA_endo/Transpos"/>
</dbReference>
<comment type="similarity">
    <text evidence="2">In the N-terminal section; belongs to the transposase 2 family.</text>
</comment>
<keyword evidence="6" id="KW-0238">DNA-binding</keyword>